<dbReference type="EMBL" id="RCHS01002239">
    <property type="protein sequence ID" value="RMX48736.1"/>
    <property type="molecule type" value="Genomic_DNA"/>
</dbReference>
<dbReference type="InterPro" id="IPR016729">
    <property type="entry name" value="FADD"/>
</dbReference>
<name>A0A3M6U575_POCDA</name>
<dbReference type="PANTHER" id="PTHR15077">
    <property type="entry name" value="FAS-ASSOCIATING DEATH DOMAIN-CONTAINING PROTEIN FADD"/>
    <property type="match status" value="1"/>
</dbReference>
<evidence type="ECO:0000313" key="2">
    <source>
        <dbReference type="EMBL" id="RMX48736.1"/>
    </source>
</evidence>
<organism evidence="2 3">
    <name type="scientific">Pocillopora damicornis</name>
    <name type="common">Cauliflower coral</name>
    <name type="synonym">Millepora damicornis</name>
    <dbReference type="NCBI Taxonomy" id="46731"/>
    <lineage>
        <taxon>Eukaryota</taxon>
        <taxon>Metazoa</taxon>
        <taxon>Cnidaria</taxon>
        <taxon>Anthozoa</taxon>
        <taxon>Hexacorallia</taxon>
        <taxon>Scleractinia</taxon>
        <taxon>Astrocoeniina</taxon>
        <taxon>Pocilloporidae</taxon>
        <taxon>Pocillopora</taxon>
    </lineage>
</organism>
<keyword evidence="3" id="KW-1185">Reference proteome</keyword>
<dbReference type="PROSITE" id="PS50017">
    <property type="entry name" value="DEATH_DOMAIN"/>
    <property type="match status" value="1"/>
</dbReference>
<proteinExistence type="predicted"/>
<comment type="caution">
    <text evidence="2">The sequence shown here is derived from an EMBL/GenBank/DDBJ whole genome shotgun (WGS) entry which is preliminary data.</text>
</comment>
<dbReference type="SMART" id="SM00005">
    <property type="entry name" value="DEATH"/>
    <property type="match status" value="1"/>
</dbReference>
<dbReference type="SUPFAM" id="SSF47986">
    <property type="entry name" value="DEATH domain"/>
    <property type="match status" value="1"/>
</dbReference>
<protein>
    <recommendedName>
        <fullName evidence="1">Death domain-containing protein</fullName>
    </recommendedName>
</protein>
<dbReference type="Proteomes" id="UP000275408">
    <property type="component" value="Unassembled WGS sequence"/>
</dbReference>
<accession>A0A3M6U575</accession>
<dbReference type="AlphaFoldDB" id="A0A3M6U575"/>
<dbReference type="Gene3D" id="1.10.533.10">
    <property type="entry name" value="Death Domain, Fas"/>
    <property type="match status" value="1"/>
</dbReference>
<dbReference type="Pfam" id="PF00531">
    <property type="entry name" value="Death"/>
    <property type="match status" value="1"/>
</dbReference>
<sequence>MTTSLQIKRGIPETDDLLHISHAMSSSWMELAEVLGFHEAELAQLTLDYPDSFEQCYQMLVRWLHKGGSQANYEVLAKALKHPLLWFDILINHQKSSQTHELLPPLHPCSPALTTKLALPQSERERDNKFFADKCILYICKDPKKADRILLSAGSQAIESTNSLQQSVYSQLQPHLNARHTFHTTSLSDEYGPKTIAKFLTTHVLTNSSLAPETSARFLSAPVTCREAPTFGQRELPYGSNCSTDF</sequence>
<reference evidence="2 3" key="1">
    <citation type="journal article" date="2018" name="Sci. Rep.">
        <title>Comparative analysis of the Pocillopora damicornis genome highlights role of immune system in coral evolution.</title>
        <authorList>
            <person name="Cunning R."/>
            <person name="Bay R.A."/>
            <person name="Gillette P."/>
            <person name="Baker A.C."/>
            <person name="Traylor-Knowles N."/>
        </authorList>
    </citation>
    <scope>NUCLEOTIDE SEQUENCE [LARGE SCALE GENOMIC DNA]</scope>
    <source>
        <strain evidence="2">RSMAS</strain>
        <tissue evidence="2">Whole animal</tissue>
    </source>
</reference>
<evidence type="ECO:0000259" key="1">
    <source>
        <dbReference type="PROSITE" id="PS50017"/>
    </source>
</evidence>
<dbReference type="CDD" id="cd01670">
    <property type="entry name" value="Death"/>
    <property type="match status" value="1"/>
</dbReference>
<dbReference type="InterPro" id="IPR000488">
    <property type="entry name" value="Death_dom"/>
</dbReference>
<dbReference type="GO" id="GO:0007165">
    <property type="term" value="P:signal transduction"/>
    <property type="evidence" value="ECO:0007669"/>
    <property type="project" value="InterPro"/>
</dbReference>
<evidence type="ECO:0000313" key="3">
    <source>
        <dbReference type="Proteomes" id="UP000275408"/>
    </source>
</evidence>
<dbReference type="InterPro" id="IPR011029">
    <property type="entry name" value="DEATH-like_dom_sf"/>
</dbReference>
<gene>
    <name evidence="2" type="ORF">pdam_00001601</name>
</gene>
<feature type="domain" description="Death" evidence="1">
    <location>
        <begin position="27"/>
        <end position="81"/>
    </location>
</feature>